<dbReference type="EMBL" id="ADLK01000029">
    <property type="protein sequence ID" value="KMW16648.1"/>
    <property type="molecule type" value="Genomic_DNA"/>
</dbReference>
<dbReference type="FunFam" id="3.40.50.300:FF:000134">
    <property type="entry name" value="Iron-enterobactin ABC transporter ATP-binding protein"/>
    <property type="match status" value="1"/>
</dbReference>
<keyword evidence="2" id="KW-0547">Nucleotide-binding</keyword>
<sequence>MLTVEHLRFSYKHGDLVLKDVSFDLDFGDCLCLLGPNGTGKTTLLKCLLNHQKPDGGRILLDGRDICCMTSRERAARLAYVSQSTGLSFPYSVEEVVLMGRVAHMRLGASISKKDRSIAYEVMDRMGIMDMKHKNFQILSGGERQMVLIARALTQQANYLILDEPTAALDYSNQVKILDMIRNLSGGGYGILMTSHFPDHAFLACNKAVLMRDGGVMAFGTPDQVVTSDNLTELYRVPVVVTEAALENKGEQAIQRVCVPVIKRRGNNET</sequence>
<dbReference type="PANTHER" id="PTHR42734">
    <property type="entry name" value="METAL TRANSPORT SYSTEM ATP-BINDING PROTEIN TM_0124-RELATED"/>
    <property type="match status" value="1"/>
</dbReference>
<protein>
    <recommendedName>
        <fullName evidence="4">ABC transporter domain-containing protein</fullName>
    </recommendedName>
</protein>
<organism evidence="5 6">
    <name type="scientific">[Clostridium] citroniae WAL-19142</name>
    <dbReference type="NCBI Taxonomy" id="742734"/>
    <lineage>
        <taxon>Bacteria</taxon>
        <taxon>Bacillati</taxon>
        <taxon>Bacillota</taxon>
        <taxon>Clostridia</taxon>
        <taxon>Lachnospirales</taxon>
        <taxon>Lachnospiraceae</taxon>
        <taxon>Enterocloster</taxon>
    </lineage>
</organism>
<dbReference type="Proteomes" id="UP000037392">
    <property type="component" value="Unassembled WGS sequence"/>
</dbReference>
<dbReference type="Pfam" id="PF00005">
    <property type="entry name" value="ABC_tran"/>
    <property type="match status" value="1"/>
</dbReference>
<dbReference type="CDD" id="cd03214">
    <property type="entry name" value="ABC_Iron-Siderophores_B12_Hemin"/>
    <property type="match status" value="1"/>
</dbReference>
<dbReference type="PATRIC" id="fig|742734.4.peg.4445"/>
<dbReference type="InterPro" id="IPR017871">
    <property type="entry name" value="ABC_transporter-like_CS"/>
</dbReference>
<dbReference type="PROSITE" id="PS00211">
    <property type="entry name" value="ABC_TRANSPORTER_1"/>
    <property type="match status" value="1"/>
</dbReference>
<dbReference type="RefSeq" id="WP_007863734.1">
    <property type="nucleotide sequence ID" value="NZ_KQ235881.1"/>
</dbReference>
<name>A0A0J9BV20_9FIRM</name>
<evidence type="ECO:0000256" key="1">
    <source>
        <dbReference type="ARBA" id="ARBA00022448"/>
    </source>
</evidence>
<evidence type="ECO:0000313" key="5">
    <source>
        <dbReference type="EMBL" id="KMW16648.1"/>
    </source>
</evidence>
<evidence type="ECO:0000313" key="6">
    <source>
        <dbReference type="Proteomes" id="UP000037392"/>
    </source>
</evidence>
<accession>A0A0J9BV20</accession>
<evidence type="ECO:0000259" key="4">
    <source>
        <dbReference type="PROSITE" id="PS50893"/>
    </source>
</evidence>
<reference evidence="5 6" key="1">
    <citation type="submission" date="2011-04" db="EMBL/GenBank/DDBJ databases">
        <title>The Genome Sequence of Clostridium citroniae WAL-19142.</title>
        <authorList>
            <consortium name="The Broad Institute Genome Sequencing Platform"/>
            <person name="Earl A."/>
            <person name="Ward D."/>
            <person name="Feldgarden M."/>
            <person name="Gevers D."/>
            <person name="Warren Y.A."/>
            <person name="Tyrrell K.L."/>
            <person name="Citron D.M."/>
            <person name="Goldstein E.J."/>
            <person name="Daigneault M."/>
            <person name="Allen-Vercoe E."/>
            <person name="Young S.K."/>
            <person name="Zeng Q."/>
            <person name="Gargeya S."/>
            <person name="Fitzgerald M."/>
            <person name="Haas B."/>
            <person name="Abouelleil A."/>
            <person name="Alvarado L."/>
            <person name="Arachchi H.M."/>
            <person name="Berlin A."/>
            <person name="Brown A."/>
            <person name="Chapman S.B."/>
            <person name="Chen Z."/>
            <person name="Dunbar C."/>
            <person name="Freedman E."/>
            <person name="Gearin G."/>
            <person name="Gellesch M."/>
            <person name="Goldberg J."/>
            <person name="Griggs A."/>
            <person name="Gujja S."/>
            <person name="Heilman E.R."/>
            <person name="Heiman D."/>
            <person name="Howarth C."/>
            <person name="Larson L."/>
            <person name="Lui A."/>
            <person name="MacDonald P.J."/>
            <person name="Mehta T."/>
            <person name="Montmayeur A."/>
            <person name="Murphy C."/>
            <person name="Neiman D."/>
            <person name="Pearson M."/>
            <person name="Priest M."/>
            <person name="Roberts A."/>
            <person name="Saif S."/>
            <person name="Shea T."/>
            <person name="Shenoy N."/>
            <person name="Sisk P."/>
            <person name="Stolte C."/>
            <person name="Sykes S."/>
            <person name="White J."/>
            <person name="Yandava C."/>
            <person name="Wortman J."/>
            <person name="Nusbaum C."/>
            <person name="Birren B."/>
        </authorList>
    </citation>
    <scope>NUCLEOTIDE SEQUENCE [LARGE SCALE GENOMIC DNA]</scope>
    <source>
        <strain evidence="5 6">WAL-19142</strain>
    </source>
</reference>
<dbReference type="InterPro" id="IPR003439">
    <property type="entry name" value="ABC_transporter-like_ATP-bd"/>
</dbReference>
<dbReference type="OrthoDB" id="9799337at2"/>
<dbReference type="PROSITE" id="PS50893">
    <property type="entry name" value="ABC_TRANSPORTER_2"/>
    <property type="match status" value="1"/>
</dbReference>
<dbReference type="GeneID" id="93161489"/>
<dbReference type="GO" id="GO:0016887">
    <property type="term" value="F:ATP hydrolysis activity"/>
    <property type="evidence" value="ECO:0007669"/>
    <property type="project" value="InterPro"/>
</dbReference>
<comment type="caution">
    <text evidence="5">The sequence shown here is derived from an EMBL/GenBank/DDBJ whole genome shotgun (WGS) entry which is preliminary data.</text>
</comment>
<proteinExistence type="predicted"/>
<keyword evidence="1" id="KW-0813">Transport</keyword>
<dbReference type="InterPro" id="IPR027417">
    <property type="entry name" value="P-loop_NTPase"/>
</dbReference>
<dbReference type="AlphaFoldDB" id="A0A0J9BV20"/>
<evidence type="ECO:0000256" key="3">
    <source>
        <dbReference type="ARBA" id="ARBA00022840"/>
    </source>
</evidence>
<dbReference type="GO" id="GO:0005524">
    <property type="term" value="F:ATP binding"/>
    <property type="evidence" value="ECO:0007669"/>
    <property type="project" value="UniProtKB-KW"/>
</dbReference>
<dbReference type="InterPro" id="IPR003593">
    <property type="entry name" value="AAA+_ATPase"/>
</dbReference>
<feature type="domain" description="ABC transporter" evidence="4">
    <location>
        <begin position="2"/>
        <end position="238"/>
    </location>
</feature>
<evidence type="ECO:0000256" key="2">
    <source>
        <dbReference type="ARBA" id="ARBA00022741"/>
    </source>
</evidence>
<dbReference type="SMART" id="SM00382">
    <property type="entry name" value="AAA"/>
    <property type="match status" value="1"/>
</dbReference>
<dbReference type="InterPro" id="IPR050153">
    <property type="entry name" value="Metal_Ion_Import_ABC"/>
</dbReference>
<dbReference type="SUPFAM" id="SSF52540">
    <property type="entry name" value="P-loop containing nucleoside triphosphate hydrolases"/>
    <property type="match status" value="1"/>
</dbReference>
<keyword evidence="3" id="KW-0067">ATP-binding</keyword>
<dbReference type="PANTHER" id="PTHR42734:SF19">
    <property type="entry name" value="IRON COMPOUNDS ABC TRANSPORTER, ATP-BINDING PROTEIN"/>
    <property type="match status" value="1"/>
</dbReference>
<gene>
    <name evidence="5" type="ORF">HMPREF9470_04148</name>
</gene>
<dbReference type="Gene3D" id="3.40.50.300">
    <property type="entry name" value="P-loop containing nucleotide triphosphate hydrolases"/>
    <property type="match status" value="1"/>
</dbReference>